<dbReference type="CDD" id="cd01949">
    <property type="entry name" value="GGDEF"/>
    <property type="match status" value="1"/>
</dbReference>
<reference evidence="7 8" key="1">
    <citation type="submission" date="2020-04" db="EMBL/GenBank/DDBJ databases">
        <title>Molecular characterization of pseudomonads from Agaricus bisporus reveal novel blotch 2 pathogens in Western Europe.</title>
        <authorList>
            <person name="Taparia T."/>
            <person name="Krijger M."/>
            <person name="Haynes E."/>
            <person name="Elpinstone J.G."/>
            <person name="Noble R."/>
            <person name="Van Der Wolf J."/>
        </authorList>
    </citation>
    <scope>NUCLEOTIDE SEQUENCE [LARGE SCALE GENOMIC DNA]</scope>
    <source>
        <strain evidence="7 8">IPO3738</strain>
    </source>
</reference>
<dbReference type="GO" id="GO:0003824">
    <property type="term" value="F:catalytic activity"/>
    <property type="evidence" value="ECO:0007669"/>
    <property type="project" value="UniProtKB-ARBA"/>
</dbReference>
<dbReference type="Pfam" id="PF00072">
    <property type="entry name" value="Response_reg"/>
    <property type="match status" value="1"/>
</dbReference>
<dbReference type="Gene3D" id="3.30.450.20">
    <property type="entry name" value="PAS domain"/>
    <property type="match status" value="1"/>
</dbReference>
<dbReference type="InterPro" id="IPR000014">
    <property type="entry name" value="PAS"/>
</dbReference>
<dbReference type="InterPro" id="IPR043128">
    <property type="entry name" value="Rev_trsase/Diguanyl_cyclase"/>
</dbReference>
<dbReference type="PROSITE" id="PS50887">
    <property type="entry name" value="GGDEF"/>
    <property type="match status" value="1"/>
</dbReference>
<dbReference type="InterPro" id="IPR029787">
    <property type="entry name" value="Nucleotide_cyclase"/>
</dbReference>
<sequence>MQVQAERLEILVVDDQEENLAEMQELLEELDRTVHCADSGAKALACMTTGKIGLVLMDVQMPGMDGFAVARRMRDDPTTRFTPIIFISGLRQTDDVLNQGYAAGAVDFMTKPVHPTMLLHKARVLLEHDHYRRGLLQTTQQLEQERSFNASILNNTAEGILVVGSDGRIRFANPAITRMLGCSESELQGSELIAWVESPHEDTWQDSVWLEYFRSGETLRLHDANLRNREGQTIPVALSCSPLLEEQDAMTLLALDMSSVRELHRQLEIMTITDALTGLLNRRGFLQALQAAIARNQRTGRMSALLYLDLDGFKQINDKFGHDRGDEALRWVSGQLKGCLRPYDRLARIGGDEFTIIIEGIDSPDDAAAVADKLIAQVGADHENFLLGASIGIACLPTSGTTVEELMRAADGAMYEAKHRGKGQYRFAAGQQGVAADRN</sequence>
<dbReference type="InterPro" id="IPR000160">
    <property type="entry name" value="GGDEF_dom"/>
</dbReference>
<dbReference type="SUPFAM" id="SSF55073">
    <property type="entry name" value="Nucleotide cyclase"/>
    <property type="match status" value="1"/>
</dbReference>
<dbReference type="Pfam" id="PF00990">
    <property type="entry name" value="GGDEF"/>
    <property type="match status" value="1"/>
</dbReference>
<comment type="caution">
    <text evidence="7">The sequence shown here is derived from an EMBL/GenBank/DDBJ whole genome shotgun (WGS) entry which is preliminary data.</text>
</comment>
<dbReference type="PROSITE" id="PS50112">
    <property type="entry name" value="PAS"/>
    <property type="match status" value="1"/>
</dbReference>
<protein>
    <submittedName>
        <fullName evidence="7">Diguanylate cyclase</fullName>
    </submittedName>
</protein>
<comment type="cofactor">
    <cofactor evidence="1">
        <name>Mg(2+)</name>
        <dbReference type="ChEBI" id="CHEBI:18420"/>
    </cofactor>
</comment>
<dbReference type="SMART" id="SM00091">
    <property type="entry name" value="PAS"/>
    <property type="match status" value="1"/>
</dbReference>
<dbReference type="NCBIfam" id="TIGR00254">
    <property type="entry name" value="GGDEF"/>
    <property type="match status" value="1"/>
</dbReference>
<evidence type="ECO:0000256" key="3">
    <source>
        <dbReference type="PROSITE-ProRule" id="PRU00169"/>
    </source>
</evidence>
<dbReference type="SMART" id="SM00267">
    <property type="entry name" value="GGDEF"/>
    <property type="match status" value="1"/>
</dbReference>
<dbReference type="GO" id="GO:0005886">
    <property type="term" value="C:plasma membrane"/>
    <property type="evidence" value="ECO:0007669"/>
    <property type="project" value="UniProtKB-SubCell"/>
</dbReference>
<dbReference type="InterPro" id="IPR013767">
    <property type="entry name" value="PAS_fold"/>
</dbReference>
<dbReference type="SMART" id="SM00448">
    <property type="entry name" value="REC"/>
    <property type="match status" value="1"/>
</dbReference>
<dbReference type="Gene3D" id="3.30.70.270">
    <property type="match status" value="1"/>
</dbReference>
<dbReference type="GO" id="GO:0000160">
    <property type="term" value="P:phosphorelay signal transduction system"/>
    <property type="evidence" value="ECO:0007669"/>
    <property type="project" value="InterPro"/>
</dbReference>
<dbReference type="GO" id="GO:0006355">
    <property type="term" value="P:regulation of DNA-templated transcription"/>
    <property type="evidence" value="ECO:0007669"/>
    <property type="project" value="InterPro"/>
</dbReference>
<accession>A0A7Y7XWF5</accession>
<dbReference type="Gene3D" id="3.40.50.2300">
    <property type="match status" value="1"/>
</dbReference>
<evidence type="ECO:0000313" key="7">
    <source>
        <dbReference type="EMBL" id="NWC13593.1"/>
    </source>
</evidence>
<evidence type="ECO:0000259" key="6">
    <source>
        <dbReference type="PROSITE" id="PS50887"/>
    </source>
</evidence>
<dbReference type="InterPro" id="IPR035965">
    <property type="entry name" value="PAS-like_dom_sf"/>
</dbReference>
<dbReference type="InterPro" id="IPR001789">
    <property type="entry name" value="Sig_transdc_resp-reg_receiver"/>
</dbReference>
<dbReference type="PANTHER" id="PTHR44757:SF2">
    <property type="entry name" value="BIOFILM ARCHITECTURE MAINTENANCE PROTEIN MBAA"/>
    <property type="match status" value="1"/>
</dbReference>
<dbReference type="PROSITE" id="PS50110">
    <property type="entry name" value="RESPONSE_REGULATORY"/>
    <property type="match status" value="1"/>
</dbReference>
<gene>
    <name evidence="7" type="ORF">HX845_08080</name>
</gene>
<dbReference type="SUPFAM" id="SSF52172">
    <property type="entry name" value="CheY-like"/>
    <property type="match status" value="1"/>
</dbReference>
<dbReference type="Pfam" id="PF00989">
    <property type="entry name" value="PAS"/>
    <property type="match status" value="1"/>
</dbReference>
<dbReference type="CDD" id="cd00130">
    <property type="entry name" value="PAS"/>
    <property type="match status" value="1"/>
</dbReference>
<dbReference type="InterPro" id="IPR052155">
    <property type="entry name" value="Biofilm_reg_signaling"/>
</dbReference>
<dbReference type="FunFam" id="3.30.70.270:FF:000001">
    <property type="entry name" value="Diguanylate cyclase domain protein"/>
    <property type="match status" value="1"/>
</dbReference>
<evidence type="ECO:0000256" key="2">
    <source>
        <dbReference type="ARBA" id="ARBA00004533"/>
    </source>
</evidence>
<name>A0A7Y7XWF5_9PSED</name>
<dbReference type="AlphaFoldDB" id="A0A7Y7XWF5"/>
<evidence type="ECO:0000256" key="1">
    <source>
        <dbReference type="ARBA" id="ARBA00001946"/>
    </source>
</evidence>
<dbReference type="EMBL" id="JACAQE010000002">
    <property type="protein sequence ID" value="NWC13593.1"/>
    <property type="molecule type" value="Genomic_DNA"/>
</dbReference>
<dbReference type="InterPro" id="IPR011006">
    <property type="entry name" value="CheY-like_superfamily"/>
</dbReference>
<evidence type="ECO:0000259" key="4">
    <source>
        <dbReference type="PROSITE" id="PS50110"/>
    </source>
</evidence>
<organism evidence="7 8">
    <name type="scientific">Pseudomonas gingeri</name>
    <dbReference type="NCBI Taxonomy" id="117681"/>
    <lineage>
        <taxon>Bacteria</taxon>
        <taxon>Pseudomonadati</taxon>
        <taxon>Pseudomonadota</taxon>
        <taxon>Gammaproteobacteria</taxon>
        <taxon>Pseudomonadales</taxon>
        <taxon>Pseudomonadaceae</taxon>
        <taxon>Pseudomonas</taxon>
    </lineage>
</organism>
<proteinExistence type="predicted"/>
<evidence type="ECO:0000313" key="8">
    <source>
        <dbReference type="Proteomes" id="UP000517547"/>
    </source>
</evidence>
<dbReference type="Proteomes" id="UP000517547">
    <property type="component" value="Unassembled WGS sequence"/>
</dbReference>
<feature type="domain" description="GGDEF" evidence="6">
    <location>
        <begin position="301"/>
        <end position="430"/>
    </location>
</feature>
<feature type="domain" description="Response regulatory" evidence="4">
    <location>
        <begin position="9"/>
        <end position="126"/>
    </location>
</feature>
<comment type="subcellular location">
    <subcellularLocation>
        <location evidence="2">Cell inner membrane</location>
    </subcellularLocation>
</comment>
<feature type="modified residue" description="4-aspartylphosphate" evidence="3">
    <location>
        <position position="58"/>
    </location>
</feature>
<dbReference type="NCBIfam" id="TIGR00229">
    <property type="entry name" value="sensory_box"/>
    <property type="match status" value="1"/>
</dbReference>
<dbReference type="PANTHER" id="PTHR44757">
    <property type="entry name" value="DIGUANYLATE CYCLASE DGCP"/>
    <property type="match status" value="1"/>
</dbReference>
<keyword evidence="3" id="KW-0597">Phosphoprotein</keyword>
<dbReference type="SUPFAM" id="SSF55785">
    <property type="entry name" value="PYP-like sensor domain (PAS domain)"/>
    <property type="match status" value="1"/>
</dbReference>
<feature type="domain" description="PAS" evidence="5">
    <location>
        <begin position="145"/>
        <end position="193"/>
    </location>
</feature>
<evidence type="ECO:0000259" key="5">
    <source>
        <dbReference type="PROSITE" id="PS50112"/>
    </source>
</evidence>